<dbReference type="EMBL" id="CAJOBA010037249">
    <property type="protein sequence ID" value="CAF4038677.1"/>
    <property type="molecule type" value="Genomic_DNA"/>
</dbReference>
<accession>A0A815GFE0</accession>
<dbReference type="Proteomes" id="UP000677228">
    <property type="component" value="Unassembled WGS sequence"/>
</dbReference>
<dbReference type="EMBL" id="CAJOBC010057124">
    <property type="protein sequence ID" value="CAF4196932.1"/>
    <property type="molecule type" value="Genomic_DNA"/>
</dbReference>
<evidence type="ECO:0000313" key="4">
    <source>
        <dbReference type="EMBL" id="CAF4196932.1"/>
    </source>
</evidence>
<comment type="caution">
    <text evidence="2">The sequence shown here is derived from an EMBL/GenBank/DDBJ whole genome shotgun (WGS) entry which is preliminary data.</text>
</comment>
<reference evidence="2" key="1">
    <citation type="submission" date="2021-02" db="EMBL/GenBank/DDBJ databases">
        <authorList>
            <person name="Nowell W R."/>
        </authorList>
    </citation>
    <scope>NUCLEOTIDE SEQUENCE</scope>
</reference>
<proteinExistence type="predicted"/>
<evidence type="ECO:0000313" key="3">
    <source>
        <dbReference type="EMBL" id="CAF4038677.1"/>
    </source>
</evidence>
<dbReference type="Proteomes" id="UP000663829">
    <property type="component" value="Unassembled WGS sequence"/>
</dbReference>
<organism evidence="2 5">
    <name type="scientific">Didymodactylos carnosus</name>
    <dbReference type="NCBI Taxonomy" id="1234261"/>
    <lineage>
        <taxon>Eukaryota</taxon>
        <taxon>Metazoa</taxon>
        <taxon>Spiralia</taxon>
        <taxon>Gnathifera</taxon>
        <taxon>Rotifera</taxon>
        <taxon>Eurotatoria</taxon>
        <taxon>Bdelloidea</taxon>
        <taxon>Philodinida</taxon>
        <taxon>Philodinidae</taxon>
        <taxon>Didymodactylos</taxon>
    </lineage>
</organism>
<dbReference type="EMBL" id="CAJNOQ010014258">
    <property type="protein sequence ID" value="CAF1338080.1"/>
    <property type="molecule type" value="Genomic_DNA"/>
</dbReference>
<evidence type="ECO:0000313" key="2">
    <source>
        <dbReference type="EMBL" id="CAF1338080.1"/>
    </source>
</evidence>
<dbReference type="EMBL" id="CAJNOK010015701">
    <property type="protein sequence ID" value="CAF1230593.1"/>
    <property type="molecule type" value="Genomic_DNA"/>
</dbReference>
<evidence type="ECO:0000313" key="5">
    <source>
        <dbReference type="Proteomes" id="UP000663829"/>
    </source>
</evidence>
<dbReference type="Proteomes" id="UP000681722">
    <property type="component" value="Unassembled WGS sequence"/>
</dbReference>
<sequence>MSSYMPILPFSSLTPGGYLFHDGQFDSDQAPYSFVLNAVPWLKTAIVEVTFATVHKKRSQPICVLSDVEKLSLTAYYLDIRSCLSLLQRIPKLKYLKVCLAKHSSPSNNTVSSPILSLTFLVLRLSYLTLDDLTTFLKSFPNVRRLNLIGDHVNDLCWCNDEKWTQFFQLFSNLRRFSAGIFVFHDTSSYLLLNDTNLKFKLNKYLAQRNFRMEKYSVQGSWIKANYKETQ</sequence>
<dbReference type="AlphaFoldDB" id="A0A815GFE0"/>
<evidence type="ECO:0008006" key="6">
    <source>
        <dbReference type="Google" id="ProtNLM"/>
    </source>
</evidence>
<keyword evidence="5" id="KW-1185">Reference proteome</keyword>
<protein>
    <recommendedName>
        <fullName evidence="6">FBD domain-containing protein</fullName>
    </recommendedName>
</protein>
<evidence type="ECO:0000313" key="1">
    <source>
        <dbReference type="EMBL" id="CAF1230593.1"/>
    </source>
</evidence>
<name>A0A815GFE0_9BILA</name>
<dbReference type="Proteomes" id="UP000682733">
    <property type="component" value="Unassembled WGS sequence"/>
</dbReference>
<gene>
    <name evidence="2" type="ORF">GPM918_LOCUS30292</name>
    <name evidence="1" type="ORF">OVA965_LOCUS25359</name>
    <name evidence="4" type="ORF">SRO942_LOCUS30903</name>
    <name evidence="3" type="ORF">TMI583_LOCUS26090</name>
</gene>